<dbReference type="AlphaFoldDB" id="A0A0D2JIM7"/>
<sequence length="448" mass="51112">MANGPPDQEKVQALRALVEGFIQERLAPKLEVHDKKLAKEIDPEKRGELQEEREKILEKFLTKNWLEDAAKRVGQIQLVSHALKYTHPNARGSNFYFKADHAHVPEAYVGTNCLEDFTGDVVGNAAALDVYKFLKQEHQGRSLLGYILDQDPAVIKALSDDREQAESWSRTFAGITGSGRDMASHKLAKQVYFPLKDGGYHLLAPLFPSSLVQVVYNRMREDRFSEESKEARKAKRENQTCDHGYADYPDMAVQAFGGTKPQNISQLNSERHGESWLLSSKPPIWKSPEIKAPLGVSTIFGRWFSSRASVRSLNKSLSDYLRSTDYNNMHIRQGRAKLVDLIVDEVLQFAAEMEQLDPGWSADPACTLDQTEKLWLDPDRAETDQAFKDQRKIGKWQKEIADRFGNWLNKQLNFTKKKRLPLGQDEHEQWTGLMEKALQGFKKELSHD</sequence>
<dbReference type="NCBIfam" id="TIGR02564">
    <property type="entry name" value="cas_Csy1"/>
    <property type="match status" value="1"/>
</dbReference>
<accession>A0A0D2JIM7</accession>
<dbReference type="Proteomes" id="UP000032233">
    <property type="component" value="Unassembled WGS sequence"/>
</dbReference>
<evidence type="ECO:0000313" key="3">
    <source>
        <dbReference type="Proteomes" id="UP000032233"/>
    </source>
</evidence>
<proteinExistence type="predicted"/>
<evidence type="ECO:0000256" key="1">
    <source>
        <dbReference type="SAM" id="MobiDB-lite"/>
    </source>
</evidence>
<dbReference type="RefSeq" id="WP_044346389.1">
    <property type="nucleotide sequence ID" value="NZ_AZAC01000002.1"/>
</dbReference>
<dbReference type="InParanoid" id="A0A0D2JIM7"/>
<reference evidence="2 3" key="1">
    <citation type="submission" date="2013-11" db="EMBL/GenBank/DDBJ databases">
        <title>Metagenomic analysis of a methanogenic consortium involved in long chain n-alkane degradation.</title>
        <authorList>
            <person name="Davidova I.A."/>
            <person name="Callaghan A.V."/>
            <person name="Wawrik B."/>
            <person name="Pruitt S."/>
            <person name="Marks C."/>
            <person name="Duncan K.E."/>
            <person name="Suflita J.M."/>
        </authorList>
    </citation>
    <scope>NUCLEOTIDE SEQUENCE [LARGE SCALE GENOMIC DNA]</scope>
    <source>
        <strain evidence="2 3">SPR</strain>
    </source>
</reference>
<evidence type="ECO:0000313" key="2">
    <source>
        <dbReference type="EMBL" id="KIX15506.1"/>
    </source>
</evidence>
<organism evidence="2 3">
    <name type="scientific">Dethiosulfatarculus sandiegensis</name>
    <dbReference type="NCBI Taxonomy" id="1429043"/>
    <lineage>
        <taxon>Bacteria</taxon>
        <taxon>Pseudomonadati</taxon>
        <taxon>Thermodesulfobacteriota</taxon>
        <taxon>Desulfarculia</taxon>
        <taxon>Desulfarculales</taxon>
        <taxon>Desulfarculaceae</taxon>
        <taxon>Dethiosulfatarculus</taxon>
    </lineage>
</organism>
<dbReference type="InterPro" id="IPR013397">
    <property type="entry name" value="CRISPR-assoc_prot_Csy1"/>
</dbReference>
<dbReference type="STRING" id="1429043.X474_01925"/>
<keyword evidence="3" id="KW-1185">Reference proteome</keyword>
<dbReference type="OrthoDB" id="9815616at2"/>
<gene>
    <name evidence="2" type="ORF">X474_01925</name>
</gene>
<dbReference type="Pfam" id="PF09611">
    <property type="entry name" value="Cas_Csy1"/>
    <property type="match status" value="1"/>
</dbReference>
<feature type="compositionally biased region" description="Basic and acidic residues" evidence="1">
    <location>
        <begin position="225"/>
        <end position="240"/>
    </location>
</feature>
<name>A0A0D2JIM7_9BACT</name>
<dbReference type="EMBL" id="AZAC01000002">
    <property type="protein sequence ID" value="KIX15506.1"/>
    <property type="molecule type" value="Genomic_DNA"/>
</dbReference>
<dbReference type="CDD" id="cd09735">
    <property type="entry name" value="Csy1_I-F"/>
    <property type="match status" value="1"/>
</dbReference>
<comment type="caution">
    <text evidence="2">The sequence shown here is derived from an EMBL/GenBank/DDBJ whole genome shotgun (WGS) entry which is preliminary data.</text>
</comment>
<protein>
    <submittedName>
        <fullName evidence="2">CRISPR-associated protein Csy1</fullName>
    </submittedName>
</protein>
<feature type="region of interest" description="Disordered" evidence="1">
    <location>
        <begin position="225"/>
        <end position="245"/>
    </location>
</feature>
<dbReference type="PATRIC" id="fig|1429043.3.peg.406"/>